<dbReference type="InterPro" id="IPR043741">
    <property type="entry name" value="DUF5686"/>
</dbReference>
<dbReference type="OrthoDB" id="983143at2"/>
<keyword evidence="3" id="KW-1185">Reference proteome</keyword>
<dbReference type="Pfam" id="PF13715">
    <property type="entry name" value="CarbopepD_reg_2"/>
    <property type="match status" value="1"/>
</dbReference>
<dbReference type="SUPFAM" id="SSF49464">
    <property type="entry name" value="Carboxypeptidase regulatory domain-like"/>
    <property type="match status" value="1"/>
</dbReference>
<gene>
    <name evidence="2" type="ORF">SAMN04487894_110108</name>
</gene>
<sequence>MKTLILTALVSLVLAPAFAARVKGLITDENGAPLPYATITIKGSSNGTTANSKGIYTLDIAPGTYNFLFEYVGYMALEKTVTVTGKDQELDVTLYTNDHLMKEVVIQSKGEDPAYRIIREAIKRKSYYEHQNDSLSVTIYLKGIIRTLNIPKKVLGKKVDRDANDGLDTAGKGVLMLSESTVQLDEVKPRQSKITVLSSYERGSNMGLNFSKVTSFYTNNVAVFDVGSNSRGYISPIADGALNFYRYRLLNSYTRDGITVKTIRVTPKRKQEPLFSGTIEIADSSWRIYSLDLMLTRDYQLELIDTLRIKQLHGPVAAGVWKTKNQITSVSFNQFGFRGIGSFVNVYSNYNLHPGYTAGYFNNIVMKYDTGYYKKDSNFWKETRPVTLEDDEKKYYAFRDSINALNRNRPPSYYDSLRRHQQIKLVNILWSNQQYRWYSKSHTLTYSLRGLLKGLEYNTVEGVALKANHTFNYTPVKGPYLYDLLWNMRYGFENHHFNSYGTFTIRPRALPYRKRYISFSGGKRASQFNPDKPIDALTNTFYTLFFKSNFMKLYENRFGSIHYNNRFENGFAINANVLYEDRIPLQNTAGYSFFNRNKSFTPNHPEALAQIPFNPHQALIGSLTLTWQPGQKYIQHPNYKASIGSDKPVFSLNYTAGIPKLLGSDVNYHKWAAEMTHDKNFRLAGLFKYRLGAGGFISAREYSIPDMKHFNGNQTFYNIKYLNSFQLAPYYAYSNIARFYAEGNIEHHFNGLLTNKIPLFNKLKWNLVAGSNAFYVNNSQYYAEAFAGIENIFKLFRVDVIAGYQPLLKTTYGVRVGLGGLLGSAFQFER</sequence>
<evidence type="ECO:0000313" key="3">
    <source>
        <dbReference type="Proteomes" id="UP000198757"/>
    </source>
</evidence>
<evidence type="ECO:0000256" key="1">
    <source>
        <dbReference type="SAM" id="SignalP"/>
    </source>
</evidence>
<dbReference type="Gene3D" id="2.60.40.1120">
    <property type="entry name" value="Carboxypeptidase-like, regulatory domain"/>
    <property type="match status" value="1"/>
</dbReference>
<feature type="signal peptide" evidence="1">
    <location>
        <begin position="1"/>
        <end position="19"/>
    </location>
</feature>
<proteinExistence type="predicted"/>
<dbReference type="Pfam" id="PF18939">
    <property type="entry name" value="DUF5686"/>
    <property type="match status" value="1"/>
</dbReference>
<protein>
    <submittedName>
        <fullName evidence="2">CarboxypepD_reg-like domain-containing protein</fullName>
    </submittedName>
</protein>
<accession>A0A1G6VPT2</accession>
<organism evidence="2 3">
    <name type="scientific">Niabella drilacis (strain DSM 25811 / CCM 8410 / CCUG 62505 / LMG 26954 / E90)</name>
    <dbReference type="NCBI Taxonomy" id="1285928"/>
    <lineage>
        <taxon>Bacteria</taxon>
        <taxon>Pseudomonadati</taxon>
        <taxon>Bacteroidota</taxon>
        <taxon>Chitinophagia</taxon>
        <taxon>Chitinophagales</taxon>
        <taxon>Chitinophagaceae</taxon>
        <taxon>Niabella</taxon>
    </lineage>
</organism>
<dbReference type="InterPro" id="IPR008969">
    <property type="entry name" value="CarboxyPept-like_regulatory"/>
</dbReference>
<keyword evidence="1" id="KW-0732">Signal</keyword>
<dbReference type="RefSeq" id="WP_090391464.1">
    <property type="nucleotide sequence ID" value="NZ_FMZO01000010.1"/>
</dbReference>
<dbReference type="EMBL" id="FMZO01000010">
    <property type="protein sequence ID" value="SDD55598.1"/>
    <property type="molecule type" value="Genomic_DNA"/>
</dbReference>
<evidence type="ECO:0000313" key="2">
    <source>
        <dbReference type="EMBL" id="SDD55598.1"/>
    </source>
</evidence>
<dbReference type="STRING" id="1285928.SAMN04487894_110108"/>
<feature type="chain" id="PRO_5011574343" evidence="1">
    <location>
        <begin position="20"/>
        <end position="830"/>
    </location>
</feature>
<name>A0A1G6VPT2_NIADE</name>
<dbReference type="Proteomes" id="UP000198757">
    <property type="component" value="Unassembled WGS sequence"/>
</dbReference>
<dbReference type="AlphaFoldDB" id="A0A1G6VPT2"/>
<reference evidence="3" key="1">
    <citation type="submission" date="2016-10" db="EMBL/GenBank/DDBJ databases">
        <authorList>
            <person name="Varghese N."/>
            <person name="Submissions S."/>
        </authorList>
    </citation>
    <scope>NUCLEOTIDE SEQUENCE [LARGE SCALE GENOMIC DNA]</scope>
    <source>
        <strain evidence="3">DSM 25811 / CCM 8410 / LMG 26954 / E90</strain>
    </source>
</reference>